<protein>
    <submittedName>
        <fullName evidence="3">Uncharacterized protein</fullName>
    </submittedName>
</protein>
<evidence type="ECO:0000313" key="4">
    <source>
        <dbReference type="Proteomes" id="UP000298327"/>
    </source>
</evidence>
<feature type="region of interest" description="Disordered" evidence="1">
    <location>
        <begin position="17"/>
        <end position="42"/>
    </location>
</feature>
<proteinExistence type="predicted"/>
<feature type="region of interest" description="Disordered" evidence="1">
    <location>
        <begin position="343"/>
        <end position="377"/>
    </location>
</feature>
<dbReference type="STRING" id="205917.A0A4Y9YVT4"/>
<sequence>MFHCPVHPFVLFDTRSPSPSPSLTLPRLSNPPPSSASTLSTGRSVAHFPDADLQLSSNHRSIRTRSTRAHHFQPNCHPSHETALCAVPALSLELFRHFALRSAMRHEFVSPPMDMSTILLESHSQANVDRIQVVTTTVWAPGSSPTAGFRNPSVRSDLPIGAIVGGVVGGVILALFVVAGWTWWGRCLKRREEKQRTEMHAILAIRENTRRNASSNIGPPAHYQLVPNIRAASRKVRFAPLSSGRHEPLAPSNVNLRDSDKPPQIYTSHIYAPSVPFARSNVPSRSHTPAAAPLPPGAAPPFTLSASTYFFRSRAEGFEGVDADHHTAPVAESREVIDSAGSILASSPTSSTESWHSANPGEGGLRCTQAVSNVHEP</sequence>
<comment type="caution">
    <text evidence="3">The sequence shown here is derived from an EMBL/GenBank/DDBJ whole genome shotgun (WGS) entry which is preliminary data.</text>
</comment>
<dbReference type="Proteomes" id="UP000298327">
    <property type="component" value="Unassembled WGS sequence"/>
</dbReference>
<reference evidence="3 4" key="1">
    <citation type="submission" date="2019-02" db="EMBL/GenBank/DDBJ databases">
        <title>Genome sequencing of the rare red list fungi Dentipellis fragilis.</title>
        <authorList>
            <person name="Buettner E."/>
            <person name="Kellner H."/>
        </authorList>
    </citation>
    <scope>NUCLEOTIDE SEQUENCE [LARGE SCALE GENOMIC DNA]</scope>
    <source>
        <strain evidence="3 4">DSM 105465</strain>
    </source>
</reference>
<dbReference type="OrthoDB" id="3244253at2759"/>
<organism evidence="3 4">
    <name type="scientific">Dentipellis fragilis</name>
    <dbReference type="NCBI Taxonomy" id="205917"/>
    <lineage>
        <taxon>Eukaryota</taxon>
        <taxon>Fungi</taxon>
        <taxon>Dikarya</taxon>
        <taxon>Basidiomycota</taxon>
        <taxon>Agaricomycotina</taxon>
        <taxon>Agaricomycetes</taxon>
        <taxon>Russulales</taxon>
        <taxon>Hericiaceae</taxon>
        <taxon>Dentipellis</taxon>
    </lineage>
</organism>
<accession>A0A4Y9YVT4</accession>
<keyword evidence="2" id="KW-1133">Transmembrane helix</keyword>
<evidence type="ECO:0000256" key="1">
    <source>
        <dbReference type="SAM" id="MobiDB-lite"/>
    </source>
</evidence>
<gene>
    <name evidence="3" type="ORF">EVG20_g5246</name>
</gene>
<keyword evidence="2" id="KW-0812">Transmembrane</keyword>
<dbReference type="AlphaFoldDB" id="A0A4Y9YVT4"/>
<evidence type="ECO:0000256" key="2">
    <source>
        <dbReference type="SAM" id="Phobius"/>
    </source>
</evidence>
<keyword evidence="4" id="KW-1185">Reference proteome</keyword>
<dbReference type="EMBL" id="SEOQ01000302">
    <property type="protein sequence ID" value="TFY65850.1"/>
    <property type="molecule type" value="Genomic_DNA"/>
</dbReference>
<feature type="compositionally biased region" description="Low complexity" evidence="1">
    <location>
        <begin position="343"/>
        <end position="358"/>
    </location>
</feature>
<feature type="compositionally biased region" description="Low complexity" evidence="1">
    <location>
        <begin position="17"/>
        <end position="28"/>
    </location>
</feature>
<name>A0A4Y9YVT4_9AGAM</name>
<keyword evidence="2" id="KW-0472">Membrane</keyword>
<evidence type="ECO:0000313" key="3">
    <source>
        <dbReference type="EMBL" id="TFY65850.1"/>
    </source>
</evidence>
<feature type="transmembrane region" description="Helical" evidence="2">
    <location>
        <begin position="160"/>
        <end position="184"/>
    </location>
</feature>